<dbReference type="NCBIfam" id="NF005737">
    <property type="entry name" value="PRK07564.1-1"/>
    <property type="match status" value="1"/>
</dbReference>
<reference evidence="13 14" key="1">
    <citation type="submission" date="2024-02" db="EMBL/GenBank/DDBJ databases">
        <authorList>
            <person name="Chen Y."/>
            <person name="Shah S."/>
            <person name="Dougan E. K."/>
            <person name="Thang M."/>
            <person name="Chan C."/>
        </authorList>
    </citation>
    <scope>NUCLEOTIDE SEQUENCE [LARGE SCALE GENOMIC DNA]</scope>
</reference>
<feature type="domain" description="Alpha-D-phosphohexomutase alpha/beta/alpha" evidence="10">
    <location>
        <begin position="119"/>
        <end position="266"/>
    </location>
</feature>
<evidence type="ECO:0000256" key="4">
    <source>
        <dbReference type="ARBA" id="ARBA00012728"/>
    </source>
</evidence>
<keyword evidence="6" id="KW-0479">Metal-binding</keyword>
<feature type="domain" description="Alpha-D-phosphohexomutase alpha/beta/alpha" evidence="12">
    <location>
        <begin position="428"/>
        <end position="565"/>
    </location>
</feature>
<keyword evidence="9" id="KW-0413">Isomerase</keyword>
<dbReference type="SUPFAM" id="SSF82704">
    <property type="entry name" value="AlbA-like"/>
    <property type="match status" value="1"/>
</dbReference>
<evidence type="ECO:0000256" key="6">
    <source>
        <dbReference type="ARBA" id="ARBA00022723"/>
    </source>
</evidence>
<keyword evidence="8" id="KW-0694">RNA-binding</keyword>
<dbReference type="PANTHER" id="PTHR22573">
    <property type="entry name" value="PHOSPHOHEXOMUTASE FAMILY MEMBER"/>
    <property type="match status" value="1"/>
</dbReference>
<evidence type="ECO:0000256" key="9">
    <source>
        <dbReference type="ARBA" id="ARBA00023235"/>
    </source>
</evidence>
<dbReference type="Pfam" id="PF02879">
    <property type="entry name" value="PGM_PMM_II"/>
    <property type="match status" value="1"/>
</dbReference>
<dbReference type="PROSITE" id="PS00710">
    <property type="entry name" value="PGM_PMM"/>
    <property type="match status" value="1"/>
</dbReference>
<dbReference type="InterPro" id="IPR005841">
    <property type="entry name" value="Alpha-D-phosphohexomutase_SF"/>
</dbReference>
<evidence type="ECO:0000256" key="3">
    <source>
        <dbReference type="ARBA" id="ARBA00010231"/>
    </source>
</evidence>
<evidence type="ECO:0000256" key="7">
    <source>
        <dbReference type="ARBA" id="ARBA00022842"/>
    </source>
</evidence>
<evidence type="ECO:0000259" key="10">
    <source>
        <dbReference type="Pfam" id="PF02878"/>
    </source>
</evidence>
<evidence type="ECO:0000259" key="12">
    <source>
        <dbReference type="Pfam" id="PF02880"/>
    </source>
</evidence>
<dbReference type="InterPro" id="IPR016055">
    <property type="entry name" value="A-D-PHexomutase_a/b/a-I/II/III"/>
</dbReference>
<protein>
    <recommendedName>
        <fullName evidence="4">phosphoglucomutase (alpha-D-glucose-1,6-bisphosphate-dependent)</fullName>
        <ecNumber evidence="4">5.4.2.2</ecNumber>
    </recommendedName>
</protein>
<feature type="domain" description="Alpha-D-phosphohexomutase alpha/beta/alpha" evidence="11">
    <location>
        <begin position="314"/>
        <end position="418"/>
    </location>
</feature>
<dbReference type="PRINTS" id="PR00509">
    <property type="entry name" value="PGMPMM"/>
</dbReference>
<accession>A0ABP0KYJ7</accession>
<comment type="similarity">
    <text evidence="3">Belongs to the phosphohexose mutase family.</text>
</comment>
<dbReference type="Proteomes" id="UP001642464">
    <property type="component" value="Unassembled WGS sequence"/>
</dbReference>
<dbReference type="InterPro" id="IPR045244">
    <property type="entry name" value="PGM"/>
</dbReference>
<dbReference type="Pfam" id="PF02880">
    <property type="entry name" value="PGM_PMM_III"/>
    <property type="match status" value="1"/>
</dbReference>
<dbReference type="InterPro" id="IPR005845">
    <property type="entry name" value="A-D-PHexomutase_a/b/a-II"/>
</dbReference>
<dbReference type="InterPro" id="IPR005846">
    <property type="entry name" value="A-D-PHexomutase_a/b/a-III"/>
</dbReference>
<comment type="cofactor">
    <cofactor evidence="2">
        <name>Mg(2+)</name>
        <dbReference type="ChEBI" id="CHEBI:18420"/>
    </cofactor>
</comment>
<dbReference type="PANTHER" id="PTHR22573:SF2">
    <property type="entry name" value="PHOSPHOGLUCOMUTASE"/>
    <property type="match status" value="1"/>
</dbReference>
<sequence>MAVELRLTTSKPASFYLRAARSFLEGVPAKDDKPAKPPLDTVTLTALGNAISVACFIGGTLEKERLATIAAVRTKWTPVAGPMKHTPNVTVVLKRKEAEKLMSGSLAVTNESTDPIAGQKPGTSGLRKKTKEFMGKNYLENFVQSTFDALKATNVPVEGGTLVVGGDGRYYNKDAIQIITKMAVANGVKTIWIGKDGLLSTPAASAVIRTREGGFVPFGAFILSASHNPGGLDEDFGIKFNCENGGPAPEKVTNMIFENTKTIKEYKICKGFPTMDIGTSGTYVVDGKIRVDVFDCAEDHVGLLMKVFDFDSIKKLIARKDFSMVYDSMNGVQGPYARRVFVEELGAPESVLMNAVPKEDFGGKNSPSHGHADPNLTYAVELVQKMGTNKTGEKVGSGEGVPDFGAAADGDADRNMILGKQWFVSPSDSLAIIAANISCIPFFKEGLKGCARSMPTSGALDLVAKKKKIPCFVTPTGWKFFGNLMDSGDEKLGFTSEHLHGKYFPETENYTPFLCGEESFGTGANHVREKDGMWAVLAWLQILASKNPDESKPLVTVEQITKDHWKVYGRNYYCRYDYEGVESEPANTMMKNLEEKCATLKGTELKGMKVESAENFEYNDPVDKSVSANQGIKIVFTDGSRIIFRLSGTGSAGATIRVYLEKYEKPSGNLDLSQFEVVKPLADLALEISDLPKLTGRDSPTVIT</sequence>
<dbReference type="InterPro" id="IPR016066">
    <property type="entry name" value="A-D-PHexomutase_CS"/>
</dbReference>
<dbReference type="Gene3D" id="3.30.310.50">
    <property type="entry name" value="Alpha-D-phosphohexomutase, C-terminal domain"/>
    <property type="match status" value="1"/>
</dbReference>
<keyword evidence="5" id="KW-0597">Phosphoprotein</keyword>
<dbReference type="EMBL" id="CAXAMM010013335">
    <property type="protein sequence ID" value="CAK9031042.1"/>
    <property type="molecule type" value="Genomic_DNA"/>
</dbReference>
<name>A0ABP0KYJ7_9DINO</name>
<comment type="caution">
    <text evidence="13">The sequence shown here is derived from an EMBL/GenBank/DDBJ whole genome shotgun (WGS) entry which is preliminary data.</text>
</comment>
<dbReference type="InterPro" id="IPR005844">
    <property type="entry name" value="A-D-PHexomutase_a/b/a-I"/>
</dbReference>
<evidence type="ECO:0000256" key="5">
    <source>
        <dbReference type="ARBA" id="ARBA00022553"/>
    </source>
</evidence>
<evidence type="ECO:0000259" key="11">
    <source>
        <dbReference type="Pfam" id="PF02879"/>
    </source>
</evidence>
<dbReference type="SUPFAM" id="SSF53738">
    <property type="entry name" value="Phosphoglucomutase, first 3 domains"/>
    <property type="match status" value="3"/>
</dbReference>
<gene>
    <name evidence="13" type="ORF">SCF082_LOCUS19458</name>
</gene>
<evidence type="ECO:0000313" key="13">
    <source>
        <dbReference type="EMBL" id="CAK9031042.1"/>
    </source>
</evidence>
<dbReference type="InterPro" id="IPR036882">
    <property type="entry name" value="Alba-like_dom_sf"/>
</dbReference>
<evidence type="ECO:0000256" key="2">
    <source>
        <dbReference type="ARBA" id="ARBA00001946"/>
    </source>
</evidence>
<dbReference type="EC" id="5.4.2.2" evidence="4"/>
<organism evidence="13 14">
    <name type="scientific">Durusdinium trenchii</name>
    <dbReference type="NCBI Taxonomy" id="1381693"/>
    <lineage>
        <taxon>Eukaryota</taxon>
        <taxon>Sar</taxon>
        <taxon>Alveolata</taxon>
        <taxon>Dinophyceae</taxon>
        <taxon>Suessiales</taxon>
        <taxon>Symbiodiniaceae</taxon>
        <taxon>Durusdinium</taxon>
    </lineage>
</organism>
<dbReference type="Pfam" id="PF24947">
    <property type="entry name" value="PGM1_C_vert_fung"/>
    <property type="match status" value="1"/>
</dbReference>
<dbReference type="Gene3D" id="3.40.120.10">
    <property type="entry name" value="Alpha-D-Glucose-1,6-Bisphosphate, subunit A, domain 3"/>
    <property type="match status" value="3"/>
</dbReference>
<keyword evidence="14" id="KW-1185">Reference proteome</keyword>
<dbReference type="InterPro" id="IPR036900">
    <property type="entry name" value="A-D-PHexomutase_C_sf"/>
</dbReference>
<evidence type="ECO:0000256" key="1">
    <source>
        <dbReference type="ARBA" id="ARBA00000443"/>
    </source>
</evidence>
<dbReference type="SUPFAM" id="SSF55957">
    <property type="entry name" value="Phosphoglucomutase, C-terminal domain"/>
    <property type="match status" value="1"/>
</dbReference>
<dbReference type="Gene3D" id="3.30.110.20">
    <property type="entry name" value="Alba-like domain"/>
    <property type="match status" value="1"/>
</dbReference>
<evidence type="ECO:0000256" key="8">
    <source>
        <dbReference type="ARBA" id="ARBA00022884"/>
    </source>
</evidence>
<evidence type="ECO:0000313" key="14">
    <source>
        <dbReference type="Proteomes" id="UP001642464"/>
    </source>
</evidence>
<proteinExistence type="inferred from homology"/>
<dbReference type="Pfam" id="PF02878">
    <property type="entry name" value="PGM_PMM_I"/>
    <property type="match status" value="1"/>
</dbReference>
<keyword evidence="7" id="KW-0460">Magnesium</keyword>
<comment type="catalytic activity">
    <reaction evidence="1">
        <text>alpha-D-glucose 1-phosphate = alpha-D-glucose 6-phosphate</text>
        <dbReference type="Rhea" id="RHEA:23536"/>
        <dbReference type="ChEBI" id="CHEBI:58225"/>
        <dbReference type="ChEBI" id="CHEBI:58601"/>
        <dbReference type="EC" id="5.4.2.2"/>
    </reaction>
</comment>